<evidence type="ECO:0000256" key="2">
    <source>
        <dbReference type="ARBA" id="ARBA00022448"/>
    </source>
</evidence>
<feature type="domain" description="Fe/B12 periplasmic-binding" evidence="5">
    <location>
        <begin position="189"/>
        <end position="360"/>
    </location>
</feature>
<dbReference type="RefSeq" id="WP_129784274.1">
    <property type="nucleotide sequence ID" value="NZ_RZHH01000002.1"/>
</dbReference>
<dbReference type="Proteomes" id="UP000294028">
    <property type="component" value="Unassembled WGS sequence"/>
</dbReference>
<evidence type="ECO:0000256" key="4">
    <source>
        <dbReference type="SAM" id="MobiDB-lite"/>
    </source>
</evidence>
<evidence type="ECO:0000313" key="6">
    <source>
        <dbReference type="EMBL" id="RYJ13870.1"/>
    </source>
</evidence>
<dbReference type="Gene3D" id="3.40.50.1980">
    <property type="entry name" value="Nitrogenase molybdenum iron protein domain"/>
    <property type="match status" value="2"/>
</dbReference>
<dbReference type="PANTHER" id="PTHR30532:SF1">
    <property type="entry name" value="IRON(3+)-HYDROXAMATE-BINDING PROTEIN FHUD"/>
    <property type="match status" value="1"/>
</dbReference>
<dbReference type="SUPFAM" id="SSF53807">
    <property type="entry name" value="Helical backbone' metal receptor"/>
    <property type="match status" value="1"/>
</dbReference>
<reference evidence="6 7" key="1">
    <citation type="submission" date="2018-12" db="EMBL/GenBank/DDBJ databases">
        <title>Genome analysis provides insights into bioremediation potentialities of Halogeometricum borinquense strain N11.</title>
        <authorList>
            <person name="Najjari A."/>
            <person name="Youssef N."/>
            <person name="Fhoula I."/>
            <person name="Ben Dhia O."/>
            <person name="Mahjoubi M."/>
            <person name="Ouzari H.I."/>
            <person name="Cherif A."/>
        </authorList>
    </citation>
    <scope>NUCLEOTIDE SEQUENCE [LARGE SCALE GENOMIC DNA]</scope>
    <source>
        <strain evidence="6 7">N11</strain>
    </source>
</reference>
<keyword evidence="2" id="KW-0813">Transport</keyword>
<dbReference type="PROSITE" id="PS51257">
    <property type="entry name" value="PROKAR_LIPOPROTEIN"/>
    <property type="match status" value="1"/>
</dbReference>
<comment type="caution">
    <text evidence="6">The sequence shown here is derived from an EMBL/GenBank/DDBJ whole genome shotgun (WGS) entry which is preliminary data.</text>
</comment>
<accession>A0A482T7Y5</accession>
<dbReference type="AlphaFoldDB" id="A0A482T7Y5"/>
<dbReference type="Pfam" id="PF01497">
    <property type="entry name" value="Peripla_BP_2"/>
    <property type="match status" value="1"/>
</dbReference>
<comment type="subcellular location">
    <subcellularLocation>
        <location evidence="1">Cell envelope</location>
    </subcellularLocation>
</comment>
<evidence type="ECO:0000313" key="7">
    <source>
        <dbReference type="Proteomes" id="UP000294028"/>
    </source>
</evidence>
<name>A0A482T7Y5_9EURY</name>
<evidence type="ECO:0000256" key="1">
    <source>
        <dbReference type="ARBA" id="ARBA00004196"/>
    </source>
</evidence>
<proteinExistence type="predicted"/>
<evidence type="ECO:0000256" key="3">
    <source>
        <dbReference type="ARBA" id="ARBA00022729"/>
    </source>
</evidence>
<feature type="region of interest" description="Disordered" evidence="4">
    <location>
        <begin position="34"/>
        <end position="68"/>
    </location>
</feature>
<dbReference type="PANTHER" id="PTHR30532">
    <property type="entry name" value="IRON III DICITRATE-BINDING PERIPLASMIC PROTEIN"/>
    <property type="match status" value="1"/>
</dbReference>
<evidence type="ECO:0000259" key="5">
    <source>
        <dbReference type="Pfam" id="PF01497"/>
    </source>
</evidence>
<keyword evidence="3" id="KW-0732">Signal</keyword>
<gene>
    <name evidence="6" type="ORF">ELS19_07750</name>
</gene>
<dbReference type="InterPro" id="IPR051313">
    <property type="entry name" value="Bact_iron-sidero_bind"/>
</dbReference>
<sequence length="402" mass="44813">MANDGIKRNGATRRDYLKYGGAILGSGIVAGCTGESDSEATETSTSTETATATETETETATEAAADGSYSVTMEPVGTVEFDSVPETWATYCQGYADMGIALGQADGLLSVGYKPRLHTHWYEELDGVSVDKESLQELYQGGIDKELFYTMDADIHVIDPNWIINNFKGWEQADIDEITEGVAPFIGNLIFRHTDTWHEDYQYYTMYEAFEKVAEIFQEQERYEAFKSLHDEYVRGRVAEQLPAESEAASAALIYAAGNEPEKFSPYRLNTGGTSIKHLRDLKVKDAFEGTDVKGISSTNRTKIDYEQLLEVDPDTLLLKGHETKTAAEFQNTLVKHMKNHDIGSQLTAVKNDRVFRGGPTYQGPIHNLFLVERTAKDLYPDTFSGELFDRQRVADIVTGDF</sequence>
<organism evidence="6 7">
    <name type="scientific">Halogeometricum borinquense</name>
    <dbReference type="NCBI Taxonomy" id="60847"/>
    <lineage>
        <taxon>Archaea</taxon>
        <taxon>Methanobacteriati</taxon>
        <taxon>Methanobacteriota</taxon>
        <taxon>Stenosarchaea group</taxon>
        <taxon>Halobacteria</taxon>
        <taxon>Halobacteriales</taxon>
        <taxon>Haloferacaceae</taxon>
        <taxon>Halogeometricum</taxon>
    </lineage>
</organism>
<dbReference type="EMBL" id="RZHH01000002">
    <property type="protein sequence ID" value="RYJ13870.1"/>
    <property type="molecule type" value="Genomic_DNA"/>
</dbReference>
<feature type="compositionally biased region" description="Low complexity" evidence="4">
    <location>
        <begin position="41"/>
        <end position="65"/>
    </location>
</feature>
<protein>
    <submittedName>
        <fullName evidence="6">Fe3+-hydroxamate ABC transporter substrate-binding protein</fullName>
    </submittedName>
</protein>
<dbReference type="InterPro" id="IPR002491">
    <property type="entry name" value="ABC_transptr_periplasmic_BD"/>
</dbReference>